<dbReference type="InParanoid" id="A0A3P7DUX5"/>
<dbReference type="AlphaFoldDB" id="A0A3P7DUX5"/>
<dbReference type="Proteomes" id="UP000270924">
    <property type="component" value="Unassembled WGS sequence"/>
</dbReference>
<evidence type="ECO:0000313" key="2">
    <source>
        <dbReference type="EMBL" id="VDM13870.1"/>
    </source>
</evidence>
<keyword evidence="1" id="KW-0812">Transmembrane</keyword>
<keyword evidence="1" id="KW-1133">Transmembrane helix</keyword>
<evidence type="ECO:0000256" key="1">
    <source>
        <dbReference type="SAM" id="Phobius"/>
    </source>
</evidence>
<evidence type="ECO:0000313" key="3">
    <source>
        <dbReference type="Proteomes" id="UP000270924"/>
    </source>
</evidence>
<sequence length="122" mass="13282">MSPCAVMWSSPLLLSLTSVFGLLGLALITLALATDSWTDYQVSFSSITLLFSIDPIFNFPNSPPSKNLSASDETPSLTVNIVRLLVYIVILPEPGAVLVIQLPRQMNRIAGMFQISKLPCKN</sequence>
<proteinExistence type="predicted"/>
<dbReference type="EMBL" id="UYWW01005000">
    <property type="protein sequence ID" value="VDM13870.1"/>
    <property type="molecule type" value="Genomic_DNA"/>
</dbReference>
<accession>A0A3P7DUX5</accession>
<organism evidence="2 3">
    <name type="scientific">Wuchereria bancrofti</name>
    <dbReference type="NCBI Taxonomy" id="6293"/>
    <lineage>
        <taxon>Eukaryota</taxon>
        <taxon>Metazoa</taxon>
        <taxon>Ecdysozoa</taxon>
        <taxon>Nematoda</taxon>
        <taxon>Chromadorea</taxon>
        <taxon>Rhabditida</taxon>
        <taxon>Spirurina</taxon>
        <taxon>Spiruromorpha</taxon>
        <taxon>Filarioidea</taxon>
        <taxon>Onchocercidae</taxon>
        <taxon>Wuchereria</taxon>
    </lineage>
</organism>
<name>A0A3P7DUX5_WUCBA</name>
<protein>
    <submittedName>
        <fullName evidence="2">Uncharacterized protein</fullName>
    </submittedName>
</protein>
<keyword evidence="3" id="KW-1185">Reference proteome</keyword>
<feature type="transmembrane region" description="Helical" evidence="1">
    <location>
        <begin position="81"/>
        <end position="102"/>
    </location>
</feature>
<gene>
    <name evidence="2" type="ORF">WBA_LOCUS7256</name>
</gene>
<reference evidence="2 3" key="1">
    <citation type="submission" date="2018-11" db="EMBL/GenBank/DDBJ databases">
        <authorList>
            <consortium name="Pathogen Informatics"/>
        </authorList>
    </citation>
    <scope>NUCLEOTIDE SEQUENCE [LARGE SCALE GENOMIC DNA]</scope>
</reference>
<keyword evidence="1" id="KW-0472">Membrane</keyword>